<evidence type="ECO:0000313" key="10">
    <source>
        <dbReference type="Proteomes" id="UP000623842"/>
    </source>
</evidence>
<comment type="similarity">
    <text evidence="2">Belongs to the membrane fusion protein (MFP) (TC 8.A.1) family.</text>
</comment>
<feature type="domain" description="AprE-like beta-barrel" evidence="8">
    <location>
        <begin position="302"/>
        <end position="396"/>
    </location>
</feature>
<dbReference type="InterPro" id="IPR050739">
    <property type="entry name" value="MFP"/>
</dbReference>
<dbReference type="InterPro" id="IPR058982">
    <property type="entry name" value="Beta-barrel_AprE"/>
</dbReference>
<proteinExistence type="inferred from homology"/>
<name>A0A919BAI6_9GAMM</name>
<feature type="transmembrane region" description="Helical" evidence="7">
    <location>
        <begin position="30"/>
        <end position="49"/>
    </location>
</feature>
<dbReference type="InterPro" id="IPR006144">
    <property type="entry name" value="Secretion_HlyD_CS"/>
</dbReference>
<dbReference type="PRINTS" id="PR01490">
    <property type="entry name" value="RTXTOXIND"/>
</dbReference>
<evidence type="ECO:0000256" key="4">
    <source>
        <dbReference type="ARBA" id="ARBA00022692"/>
    </source>
</evidence>
<keyword evidence="3" id="KW-0813">Transport</keyword>
<evidence type="ECO:0000259" key="8">
    <source>
        <dbReference type="Pfam" id="PF26002"/>
    </source>
</evidence>
<evidence type="ECO:0000256" key="1">
    <source>
        <dbReference type="ARBA" id="ARBA00004167"/>
    </source>
</evidence>
<dbReference type="AlphaFoldDB" id="A0A919BAI6"/>
<comment type="subcellular location">
    <subcellularLocation>
        <location evidence="1">Membrane</location>
        <topology evidence="1">Single-pass membrane protein</topology>
    </subcellularLocation>
</comment>
<dbReference type="Pfam" id="PF26002">
    <property type="entry name" value="Beta-barrel_AprE"/>
    <property type="match status" value="1"/>
</dbReference>
<dbReference type="Gene3D" id="2.40.50.100">
    <property type="match status" value="1"/>
</dbReference>
<dbReference type="EMBL" id="BNCK01000001">
    <property type="protein sequence ID" value="GHF78837.1"/>
    <property type="molecule type" value="Genomic_DNA"/>
</dbReference>
<accession>A0A919BAI6</accession>
<dbReference type="Proteomes" id="UP000623842">
    <property type="component" value="Unassembled WGS sequence"/>
</dbReference>
<evidence type="ECO:0000256" key="2">
    <source>
        <dbReference type="ARBA" id="ARBA00009477"/>
    </source>
</evidence>
<dbReference type="PANTHER" id="PTHR30386:SF28">
    <property type="entry name" value="EXPORTED PROTEIN"/>
    <property type="match status" value="1"/>
</dbReference>
<keyword evidence="5 7" id="KW-1133">Transmembrane helix</keyword>
<reference evidence="9" key="1">
    <citation type="journal article" date="2014" name="Int. J. Syst. Evol. Microbiol.">
        <title>Complete genome sequence of Corynebacterium casei LMG S-19264T (=DSM 44701T), isolated from a smear-ripened cheese.</title>
        <authorList>
            <consortium name="US DOE Joint Genome Institute (JGI-PGF)"/>
            <person name="Walter F."/>
            <person name="Albersmeier A."/>
            <person name="Kalinowski J."/>
            <person name="Ruckert C."/>
        </authorList>
    </citation>
    <scope>NUCLEOTIDE SEQUENCE</scope>
    <source>
        <strain evidence="9">KCTC 42731</strain>
    </source>
</reference>
<keyword evidence="6 7" id="KW-0472">Membrane</keyword>
<sequence length="418" mass="46737">MSLFRKEAVSHQSERLTGAITLAQPLSIKLTVLILVAIAIAIVAFLLTAEYSRKETVRGFLMPNKGVIKSFATQGGTIEHLLVKEGDNVKKGQAIATIVIHQNSADGLSLSSKLEKQLTSQLTLLDEEIRQYQSIEVKERQNLENKASALNSEKIALESQFTLANEKLKLLLAQQKDVEQLNNSGFISTFEKESRQQALLEAKQDKQNIARLLLQQNNQINQVAFDKANLPQQYTLRINSLLREKADIENQLAQVKNSHSYTITASHAGTVTSIQVVEGETLSPSAAQSKPLLHVLPQGSELVAELLLPTRSAGFIAKGQTSRLRFDAFPYQRFGFIESEITRIDRALTTPNEVQLPIALKEPVYRLRARLSKQQMQAYGQSFELKSGMLFEADIMLEQRTLIEWLLEPLYSLKGRVS</sequence>
<evidence type="ECO:0000256" key="5">
    <source>
        <dbReference type="ARBA" id="ARBA00022989"/>
    </source>
</evidence>
<keyword evidence="10" id="KW-1185">Reference proteome</keyword>
<dbReference type="RefSeq" id="WP_189766896.1">
    <property type="nucleotide sequence ID" value="NZ_BNCK01000001.1"/>
</dbReference>
<dbReference type="PANTHER" id="PTHR30386">
    <property type="entry name" value="MEMBRANE FUSION SUBUNIT OF EMRAB-TOLC MULTIDRUG EFFLUX PUMP"/>
    <property type="match status" value="1"/>
</dbReference>
<dbReference type="GO" id="GO:0009306">
    <property type="term" value="P:protein secretion"/>
    <property type="evidence" value="ECO:0007669"/>
    <property type="project" value="InterPro"/>
</dbReference>
<evidence type="ECO:0000313" key="9">
    <source>
        <dbReference type="EMBL" id="GHF78837.1"/>
    </source>
</evidence>
<protein>
    <submittedName>
        <fullName evidence="9">Toxin secretion, membrane fusion protein</fullName>
    </submittedName>
</protein>
<comment type="caution">
    <text evidence="9">The sequence shown here is derived from an EMBL/GenBank/DDBJ whole genome shotgun (WGS) entry which is preliminary data.</text>
</comment>
<keyword evidence="4 7" id="KW-0812">Transmembrane</keyword>
<dbReference type="Gene3D" id="2.40.30.170">
    <property type="match status" value="1"/>
</dbReference>
<organism evidence="9 10">
    <name type="scientific">Thalassotalea marina</name>
    <dbReference type="NCBI Taxonomy" id="1673741"/>
    <lineage>
        <taxon>Bacteria</taxon>
        <taxon>Pseudomonadati</taxon>
        <taxon>Pseudomonadota</taxon>
        <taxon>Gammaproteobacteria</taxon>
        <taxon>Alteromonadales</taxon>
        <taxon>Colwelliaceae</taxon>
        <taxon>Thalassotalea</taxon>
    </lineage>
</organism>
<reference evidence="9" key="2">
    <citation type="submission" date="2020-09" db="EMBL/GenBank/DDBJ databases">
        <authorList>
            <person name="Sun Q."/>
            <person name="Kim S."/>
        </authorList>
    </citation>
    <scope>NUCLEOTIDE SEQUENCE</scope>
    <source>
        <strain evidence="9">KCTC 42731</strain>
    </source>
</reference>
<evidence type="ECO:0000256" key="6">
    <source>
        <dbReference type="ARBA" id="ARBA00023136"/>
    </source>
</evidence>
<dbReference type="PROSITE" id="PS00543">
    <property type="entry name" value="HLYD_FAMILY"/>
    <property type="match status" value="1"/>
</dbReference>
<evidence type="ECO:0000256" key="3">
    <source>
        <dbReference type="ARBA" id="ARBA00022448"/>
    </source>
</evidence>
<gene>
    <name evidence="9" type="ORF">GCM10017161_02420</name>
</gene>
<dbReference type="GO" id="GO:0016020">
    <property type="term" value="C:membrane"/>
    <property type="evidence" value="ECO:0007669"/>
    <property type="project" value="UniProtKB-SubCell"/>
</dbReference>
<evidence type="ECO:0000256" key="7">
    <source>
        <dbReference type="SAM" id="Phobius"/>
    </source>
</evidence>